<dbReference type="PANTHER" id="PTHR46268:SF6">
    <property type="entry name" value="UNIVERSAL STRESS PROTEIN UP12"/>
    <property type="match status" value="1"/>
</dbReference>
<dbReference type="EMBL" id="SOFY01000005">
    <property type="protein sequence ID" value="TFC52902.1"/>
    <property type="molecule type" value="Genomic_DNA"/>
</dbReference>
<proteinExistence type="inferred from homology"/>
<dbReference type="SUPFAM" id="SSF52402">
    <property type="entry name" value="Adenine nucleotide alpha hydrolases-like"/>
    <property type="match status" value="1"/>
</dbReference>
<dbReference type="InterPro" id="IPR006016">
    <property type="entry name" value="UspA"/>
</dbReference>
<protein>
    <submittedName>
        <fullName evidence="3">Universal stress protein</fullName>
    </submittedName>
</protein>
<evidence type="ECO:0000259" key="2">
    <source>
        <dbReference type="Pfam" id="PF00582"/>
    </source>
</evidence>
<dbReference type="CDD" id="cd00293">
    <property type="entry name" value="USP-like"/>
    <property type="match status" value="1"/>
</dbReference>
<dbReference type="Gene3D" id="3.40.50.620">
    <property type="entry name" value="HUPs"/>
    <property type="match status" value="1"/>
</dbReference>
<accession>A0AAQ2C8Z9</accession>
<dbReference type="InterPro" id="IPR014729">
    <property type="entry name" value="Rossmann-like_a/b/a_fold"/>
</dbReference>
<dbReference type="AlphaFoldDB" id="A0AAQ2C8Z9"/>
<comment type="similarity">
    <text evidence="1">Belongs to the universal stress protein A family.</text>
</comment>
<evidence type="ECO:0000313" key="3">
    <source>
        <dbReference type="EMBL" id="TFC52902.1"/>
    </source>
</evidence>
<dbReference type="Pfam" id="PF00582">
    <property type="entry name" value="Usp"/>
    <property type="match status" value="1"/>
</dbReference>
<dbReference type="RefSeq" id="WP_134365061.1">
    <property type="nucleotide sequence ID" value="NZ_SOFY01000005.1"/>
</dbReference>
<evidence type="ECO:0000256" key="1">
    <source>
        <dbReference type="ARBA" id="ARBA00008791"/>
    </source>
</evidence>
<organism evidence="3 4">
    <name type="scientific">Cryobacterium shii</name>
    <dbReference type="NCBI Taxonomy" id="1259235"/>
    <lineage>
        <taxon>Bacteria</taxon>
        <taxon>Bacillati</taxon>
        <taxon>Actinomycetota</taxon>
        <taxon>Actinomycetes</taxon>
        <taxon>Micrococcales</taxon>
        <taxon>Microbacteriaceae</taxon>
        <taxon>Cryobacterium</taxon>
    </lineage>
</organism>
<dbReference type="PANTHER" id="PTHR46268">
    <property type="entry name" value="STRESS RESPONSE PROTEIN NHAX"/>
    <property type="match status" value="1"/>
</dbReference>
<dbReference type="Proteomes" id="UP000297403">
    <property type="component" value="Unassembled WGS sequence"/>
</dbReference>
<feature type="domain" description="UspA" evidence="2">
    <location>
        <begin position="8"/>
        <end position="154"/>
    </location>
</feature>
<gene>
    <name evidence="3" type="ORF">E3O49_00685</name>
</gene>
<reference evidence="3 4" key="1">
    <citation type="submission" date="2019-03" db="EMBL/GenBank/DDBJ databases">
        <title>Genomics of glacier-inhabiting Cryobacterium strains.</title>
        <authorList>
            <person name="Liu Q."/>
            <person name="Xin Y.-H."/>
        </authorList>
    </citation>
    <scope>NUCLEOTIDE SEQUENCE [LARGE SCALE GENOMIC DNA]</scope>
    <source>
        <strain evidence="4">TMT1-22</strain>
    </source>
</reference>
<keyword evidence="4" id="KW-1185">Reference proteome</keyword>
<evidence type="ECO:0000313" key="4">
    <source>
        <dbReference type="Proteomes" id="UP000297403"/>
    </source>
</evidence>
<comment type="caution">
    <text evidence="3">The sequence shown here is derived from an EMBL/GenBank/DDBJ whole genome shotgun (WGS) entry which is preliminary data.</text>
</comment>
<name>A0AAQ2C8Z9_9MICO</name>
<sequence length="169" mass="18106">MSADKPVRVIVGVTHRQPDAVVLEAAVFASRFQAELVCATVEATRYMVVEHADGSMSSLPFDPDTPELTEERFDPRLAAHLAEILEGAGVVWSTRALAGDPARALGHLAQTLGAAMIVVGTRESNVRSTLAKFISGSVAVRLAHRQHRPVVVIPLAPVPFEEPLPWEGG</sequence>